<comment type="subunit">
    <text evidence="8">Homodimer.</text>
</comment>
<comment type="caution">
    <text evidence="10">The sequence shown here is derived from an EMBL/GenBank/DDBJ whole genome shotgun (WGS) entry which is preliminary data.</text>
</comment>
<proteinExistence type="inferred from homology"/>
<evidence type="ECO:0000256" key="7">
    <source>
        <dbReference type="ARBA" id="ARBA00023014"/>
    </source>
</evidence>
<name>A0ABS2GSL2_9BURK</name>
<protein>
    <recommendedName>
        <fullName evidence="8">Iron-sulfur cluster carrier protein</fullName>
    </recommendedName>
</protein>
<dbReference type="NCBIfam" id="NF008669">
    <property type="entry name" value="PRK11670.1"/>
    <property type="match status" value="1"/>
</dbReference>
<evidence type="ECO:0000256" key="5">
    <source>
        <dbReference type="ARBA" id="ARBA00022840"/>
    </source>
</evidence>
<dbReference type="PANTHER" id="PTHR42961">
    <property type="entry name" value="IRON-SULFUR PROTEIN NUBPL"/>
    <property type="match status" value="1"/>
</dbReference>
<dbReference type="EMBL" id="JACJKX010000010">
    <property type="protein sequence ID" value="MBM6928843.1"/>
    <property type="molecule type" value="Genomic_DNA"/>
</dbReference>
<evidence type="ECO:0000256" key="1">
    <source>
        <dbReference type="ARBA" id="ARBA00007352"/>
    </source>
</evidence>
<keyword evidence="11" id="KW-1185">Reference proteome</keyword>
<evidence type="ECO:0000256" key="8">
    <source>
        <dbReference type="HAMAP-Rule" id="MF_02040"/>
    </source>
</evidence>
<comment type="function">
    <text evidence="8">Binds and transfers iron-sulfur (Fe-S) clusters to target apoproteins. Can hydrolyze ATP.</text>
</comment>
<evidence type="ECO:0000256" key="6">
    <source>
        <dbReference type="ARBA" id="ARBA00023004"/>
    </source>
</evidence>
<dbReference type="PANTHER" id="PTHR42961:SF2">
    <property type="entry name" value="IRON-SULFUR PROTEIN NUBPL"/>
    <property type="match status" value="1"/>
</dbReference>
<dbReference type="HAMAP" id="MF_02040">
    <property type="entry name" value="Mrp_NBP35"/>
    <property type="match status" value="1"/>
</dbReference>
<dbReference type="SUPFAM" id="SSF52540">
    <property type="entry name" value="P-loop containing nucleoside triphosphate hydrolases"/>
    <property type="match status" value="1"/>
</dbReference>
<dbReference type="InterPro" id="IPR000808">
    <property type="entry name" value="Mrp-like_CS"/>
</dbReference>
<sequence length="357" mass="38001">MVNKKEAILKVLGEVVDPWMKTDYLTARMAKVSEDGESVTIELGYPAKSVKEDIQNQVVKALEAAGLQAKVEVEQKIIAHAVQRTLKVLPNVKNIIAVSSGKGGVGKSTVAANVALALAAEGAKVGVLDADIYGPSQPMMLGALGRPMTNDGQNMNPIESLGLEINSIGFLIDPDEPMIWRGPLVAQALTQLLTLTNWHDLDYLVIDMPPGTGDIQLTLSQTVPVTGAIVVTTPQDIALLDAKKGLRMFQKVNVPILGLVENMSVFVCPQCGHVEHIFGEGGAKRMSETYHVDVLGQLPLDAGIRKEADSGAPTVVSSPDSLAGKIYREIALKAAAAIAKTAKDMSLKMPSVRVENN</sequence>
<feature type="domain" description="MIP18 family-like" evidence="9">
    <location>
        <begin position="5"/>
        <end position="73"/>
    </location>
</feature>
<reference evidence="10 11" key="1">
    <citation type="journal article" date="2021" name="Sci. Rep.">
        <title>The distribution of antibiotic resistance genes in chicken gut microbiota commensals.</title>
        <authorList>
            <person name="Juricova H."/>
            <person name="Matiasovicova J."/>
            <person name="Kubasova T."/>
            <person name="Cejkova D."/>
            <person name="Rychlik I."/>
        </authorList>
    </citation>
    <scope>NUCLEOTIDE SEQUENCE [LARGE SCALE GENOMIC DNA]</scope>
    <source>
        <strain evidence="10 11">An562</strain>
    </source>
</reference>
<gene>
    <name evidence="10" type="primary">apbC</name>
    <name evidence="10" type="ORF">H5985_06115</name>
</gene>
<comment type="similarity">
    <text evidence="8">Belongs to the Mrp/NBP35 ATP-binding proteins family.</text>
</comment>
<keyword evidence="5 8" id="KW-0067">ATP-binding</keyword>
<dbReference type="InterPro" id="IPR002744">
    <property type="entry name" value="MIP18-like"/>
</dbReference>
<dbReference type="InterPro" id="IPR044304">
    <property type="entry name" value="NUBPL-like"/>
</dbReference>
<organism evidence="10 11">
    <name type="scientific">Parasutterella secunda</name>
    <dbReference type="NCBI Taxonomy" id="626947"/>
    <lineage>
        <taxon>Bacteria</taxon>
        <taxon>Pseudomonadati</taxon>
        <taxon>Pseudomonadota</taxon>
        <taxon>Betaproteobacteria</taxon>
        <taxon>Burkholderiales</taxon>
        <taxon>Sutterellaceae</taxon>
        <taxon>Parasutterella</taxon>
    </lineage>
</organism>
<accession>A0ABS2GSL2</accession>
<dbReference type="InterPro" id="IPR027417">
    <property type="entry name" value="P-loop_NTPase"/>
</dbReference>
<dbReference type="Pfam" id="PF10609">
    <property type="entry name" value="ParA"/>
    <property type="match status" value="1"/>
</dbReference>
<evidence type="ECO:0000259" key="9">
    <source>
        <dbReference type="Pfam" id="PF01883"/>
    </source>
</evidence>
<evidence type="ECO:0000256" key="3">
    <source>
        <dbReference type="ARBA" id="ARBA00022723"/>
    </source>
</evidence>
<comment type="similarity">
    <text evidence="2">In the C-terminal section; belongs to the Mrp/NBP35 ATP-binding proteins family.</text>
</comment>
<comment type="similarity">
    <text evidence="1">In the N-terminal section; belongs to the MIP18 family.</text>
</comment>
<dbReference type="InterPro" id="IPR019591">
    <property type="entry name" value="Mrp/NBP35_ATP-bd"/>
</dbReference>
<keyword evidence="8" id="KW-0378">Hydrolase</keyword>
<keyword evidence="7 8" id="KW-0411">Iron-sulfur</keyword>
<dbReference type="RefSeq" id="WP_205050490.1">
    <property type="nucleotide sequence ID" value="NZ_JACJKX010000010.1"/>
</dbReference>
<dbReference type="PROSITE" id="PS01215">
    <property type="entry name" value="MRP"/>
    <property type="match status" value="1"/>
</dbReference>
<evidence type="ECO:0000313" key="10">
    <source>
        <dbReference type="EMBL" id="MBM6928843.1"/>
    </source>
</evidence>
<dbReference type="Proteomes" id="UP000777002">
    <property type="component" value="Unassembled WGS sequence"/>
</dbReference>
<keyword evidence="4 8" id="KW-0547">Nucleotide-binding</keyword>
<dbReference type="InterPro" id="IPR034904">
    <property type="entry name" value="FSCA_dom_sf"/>
</dbReference>
<dbReference type="CDD" id="cd02037">
    <property type="entry name" value="Mrp_NBP35"/>
    <property type="match status" value="1"/>
</dbReference>
<evidence type="ECO:0000256" key="4">
    <source>
        <dbReference type="ARBA" id="ARBA00022741"/>
    </source>
</evidence>
<feature type="binding site" evidence="8">
    <location>
        <begin position="101"/>
        <end position="108"/>
    </location>
    <ligand>
        <name>ATP</name>
        <dbReference type="ChEBI" id="CHEBI:30616"/>
    </ligand>
</feature>
<dbReference type="SUPFAM" id="SSF117916">
    <property type="entry name" value="Fe-S cluster assembly (FSCA) domain-like"/>
    <property type="match status" value="1"/>
</dbReference>
<evidence type="ECO:0000256" key="2">
    <source>
        <dbReference type="ARBA" id="ARBA00008205"/>
    </source>
</evidence>
<dbReference type="Gene3D" id="3.40.50.300">
    <property type="entry name" value="P-loop containing nucleotide triphosphate hydrolases"/>
    <property type="match status" value="1"/>
</dbReference>
<dbReference type="InterPro" id="IPR033756">
    <property type="entry name" value="YlxH/NBP35"/>
</dbReference>
<dbReference type="Pfam" id="PF01883">
    <property type="entry name" value="FeS_assembly_P"/>
    <property type="match status" value="1"/>
</dbReference>
<keyword evidence="3 8" id="KW-0479">Metal-binding</keyword>
<evidence type="ECO:0000313" key="11">
    <source>
        <dbReference type="Proteomes" id="UP000777002"/>
    </source>
</evidence>
<keyword evidence="6 8" id="KW-0408">Iron</keyword>